<sequence length="211" mass="23045">MVNPHEVEIDGRKLVVYDHDDLSEPGTGRAYTGSWAWRSSFVLGQWMGSRTSLSLKGKRAVELGAGTGVPGLVAAAMGADVVLTDIQALIPGLQRNIDENGLGEKARAMALVWGDGCSGIDPPVDFILMSDVWYDVESMPDLCKTLRELSYGDTKILMACELRLVASECLEIMAEEGFVLSEVPQSELHPQWQDQDFAVFIATLGEKKKDI</sequence>
<accession>A9NTV9</accession>
<reference evidence="1" key="1">
    <citation type="journal article" date="2008" name="BMC Genomics">
        <title>A conifer genomics resource of 200,000 spruce (Picea spp.) ESTs and 6,464 high-quality, sequence-finished full-length cDNAs for Sitka spruce (Picea sitchensis).</title>
        <authorList>
            <person name="Ralph S.G."/>
            <person name="Chun H.J."/>
            <person name="Kolosova N."/>
            <person name="Cooper D."/>
            <person name="Oddy C."/>
            <person name="Ritland C.E."/>
            <person name="Kirkpatrick R."/>
            <person name="Moore R."/>
            <person name="Barber S."/>
            <person name="Holt R.A."/>
            <person name="Jones S.J."/>
            <person name="Marra M.A."/>
            <person name="Douglas C.J."/>
            <person name="Ritland K."/>
            <person name="Bohlmann J."/>
        </authorList>
    </citation>
    <scope>NUCLEOTIDE SEQUENCE</scope>
    <source>
        <tissue evidence="1">Green portion of the leader tissue</tissue>
    </source>
</reference>
<dbReference type="AlphaFoldDB" id="A9NTV9"/>
<dbReference type="PANTHER" id="PTHR14614:SF123">
    <property type="entry name" value="OS04G0645500 PROTEIN"/>
    <property type="match status" value="1"/>
</dbReference>
<dbReference type="SUPFAM" id="SSF53335">
    <property type="entry name" value="S-adenosyl-L-methionine-dependent methyltransferases"/>
    <property type="match status" value="1"/>
</dbReference>
<dbReference type="OMA" id="LVWGSDE"/>
<dbReference type="Pfam" id="PF10294">
    <property type="entry name" value="Methyltransf_16"/>
    <property type="match status" value="1"/>
</dbReference>
<dbReference type="PANTHER" id="PTHR14614">
    <property type="entry name" value="HEPATOCELLULAR CARCINOMA-ASSOCIATED ANTIGEN"/>
    <property type="match status" value="1"/>
</dbReference>
<proteinExistence type="evidence at transcript level"/>
<protein>
    <submittedName>
        <fullName evidence="1">Uncharacterized protein</fullName>
    </submittedName>
</protein>
<organism evidence="1">
    <name type="scientific">Picea sitchensis</name>
    <name type="common">Sitka spruce</name>
    <name type="synonym">Pinus sitchensis</name>
    <dbReference type="NCBI Taxonomy" id="3332"/>
    <lineage>
        <taxon>Eukaryota</taxon>
        <taxon>Viridiplantae</taxon>
        <taxon>Streptophyta</taxon>
        <taxon>Embryophyta</taxon>
        <taxon>Tracheophyta</taxon>
        <taxon>Spermatophyta</taxon>
        <taxon>Pinopsida</taxon>
        <taxon>Pinidae</taxon>
        <taxon>Conifers I</taxon>
        <taxon>Pinales</taxon>
        <taxon>Pinaceae</taxon>
        <taxon>Picea</taxon>
    </lineage>
</organism>
<dbReference type="InterPro" id="IPR019410">
    <property type="entry name" value="Methyltransf_16"/>
</dbReference>
<dbReference type="Gene3D" id="3.40.50.150">
    <property type="entry name" value="Vaccinia Virus protein VP39"/>
    <property type="match status" value="1"/>
</dbReference>
<name>A9NTV9_PICSI</name>
<dbReference type="InterPro" id="IPR029063">
    <property type="entry name" value="SAM-dependent_MTases_sf"/>
</dbReference>
<dbReference type="EMBL" id="EF084759">
    <property type="protein sequence ID" value="ABK24070.1"/>
    <property type="molecule type" value="mRNA"/>
</dbReference>
<evidence type="ECO:0000313" key="1">
    <source>
        <dbReference type="EMBL" id="ABK24070.1"/>
    </source>
</evidence>